<sequence length="223" mass="24354">MQIQRYTLRATSPPPPRFDDAAYQLGIARLVACVTPSPCLNPPPSLEVWKRDVGEIARCTVQTLGNPHVRKLEIRASTVPKGAGLLLKYVRHLSEAEATDGGFDAGATGLYVLREQGQVALAGPENRRILFATMGLDVLIGGASGPGPAIAVLQEAIRNSMDDHHLWADYDSWKIPVYVTGRMPFIHAFKMQETGLLCALLLYHYATVPSALHPVFWVAIQST</sequence>
<reference evidence="1 2" key="1">
    <citation type="journal article" date="2016" name="Mol. Biol. Evol.">
        <title>Comparative Genomics of Early-Diverging Mushroom-Forming Fungi Provides Insights into the Origins of Lignocellulose Decay Capabilities.</title>
        <authorList>
            <person name="Nagy L.G."/>
            <person name="Riley R."/>
            <person name="Tritt A."/>
            <person name="Adam C."/>
            <person name="Daum C."/>
            <person name="Floudas D."/>
            <person name="Sun H."/>
            <person name="Yadav J.S."/>
            <person name="Pangilinan J."/>
            <person name="Larsson K.H."/>
            <person name="Matsuura K."/>
            <person name="Barry K."/>
            <person name="Labutti K."/>
            <person name="Kuo R."/>
            <person name="Ohm R.A."/>
            <person name="Bhattacharya S.S."/>
            <person name="Shirouzu T."/>
            <person name="Yoshinaga Y."/>
            <person name="Martin F.M."/>
            <person name="Grigoriev I.V."/>
            <person name="Hibbett D.S."/>
        </authorList>
    </citation>
    <scope>NUCLEOTIDE SEQUENCE [LARGE SCALE GENOMIC DNA]</scope>
    <source>
        <strain evidence="1 2">HHB12029</strain>
    </source>
</reference>
<name>A0A165ZLQ0_EXIGL</name>
<gene>
    <name evidence="1" type="ORF">EXIGLDRAFT_777142</name>
</gene>
<evidence type="ECO:0000313" key="1">
    <source>
        <dbReference type="EMBL" id="KZV83849.1"/>
    </source>
</evidence>
<dbReference type="InParanoid" id="A0A165ZLQ0"/>
<proteinExistence type="predicted"/>
<accession>A0A165ZLQ0</accession>
<dbReference type="AlphaFoldDB" id="A0A165ZLQ0"/>
<dbReference type="EMBL" id="KV426252">
    <property type="protein sequence ID" value="KZV83849.1"/>
    <property type="molecule type" value="Genomic_DNA"/>
</dbReference>
<protein>
    <submittedName>
        <fullName evidence="1">Uncharacterized protein</fullName>
    </submittedName>
</protein>
<keyword evidence="2" id="KW-1185">Reference proteome</keyword>
<organism evidence="1 2">
    <name type="scientific">Exidia glandulosa HHB12029</name>
    <dbReference type="NCBI Taxonomy" id="1314781"/>
    <lineage>
        <taxon>Eukaryota</taxon>
        <taxon>Fungi</taxon>
        <taxon>Dikarya</taxon>
        <taxon>Basidiomycota</taxon>
        <taxon>Agaricomycotina</taxon>
        <taxon>Agaricomycetes</taxon>
        <taxon>Auriculariales</taxon>
        <taxon>Exidiaceae</taxon>
        <taxon>Exidia</taxon>
    </lineage>
</organism>
<dbReference type="Proteomes" id="UP000077266">
    <property type="component" value="Unassembled WGS sequence"/>
</dbReference>
<evidence type="ECO:0000313" key="2">
    <source>
        <dbReference type="Proteomes" id="UP000077266"/>
    </source>
</evidence>
<feature type="non-terminal residue" evidence="1">
    <location>
        <position position="223"/>
    </location>
</feature>